<evidence type="ECO:0000256" key="1">
    <source>
        <dbReference type="SAM" id="Phobius"/>
    </source>
</evidence>
<proteinExistence type="predicted"/>
<keyword evidence="1" id="KW-0812">Transmembrane</keyword>
<feature type="transmembrane region" description="Helical" evidence="1">
    <location>
        <begin position="80"/>
        <end position="100"/>
    </location>
</feature>
<reference evidence="2 3" key="1">
    <citation type="submission" date="2018-12" db="EMBL/GenBank/DDBJ databases">
        <title>The whole draft genome of Aquabacterium sp. SJQ9.</title>
        <authorList>
            <person name="Sun L."/>
            <person name="Gao X."/>
            <person name="Chen W."/>
            <person name="Huang K."/>
        </authorList>
    </citation>
    <scope>NUCLEOTIDE SEQUENCE [LARGE SCALE GENOMIC DNA]</scope>
    <source>
        <strain evidence="2 3">SJQ9</strain>
    </source>
</reference>
<keyword evidence="1" id="KW-1133">Transmembrane helix</keyword>
<sequence length="215" mass="23866">MRSIMGCPRAGMPARPLPSRHHGWLKPSCPHCHGASTFGCLATFNPGNATQRMAPDRAASTSMVIKALHHMQNRSVRLRAIVRTVLLTLIVVIPALFSAYCYVHRDRIFPERGTIVLYGRETCGITRMVRDGLSAKGIPYLFADVNIAAINDELRYKLGPKFNEPRYTYPVVHVGGRILLTPTADQVLKVLSAEQAAKERDYATFLQGADPVPHY</sequence>
<evidence type="ECO:0000313" key="2">
    <source>
        <dbReference type="EMBL" id="RRS03026.1"/>
    </source>
</evidence>
<dbReference type="InterPro" id="IPR036249">
    <property type="entry name" value="Thioredoxin-like_sf"/>
</dbReference>
<dbReference type="Proteomes" id="UP000269265">
    <property type="component" value="Unassembled WGS sequence"/>
</dbReference>
<evidence type="ECO:0000313" key="3">
    <source>
        <dbReference type="Proteomes" id="UP000269265"/>
    </source>
</evidence>
<name>A0A426V7W9_9BURK</name>
<accession>A0A426V7W9</accession>
<organism evidence="2 3">
    <name type="scientific">Aquabacterium soli</name>
    <dbReference type="NCBI Taxonomy" id="2493092"/>
    <lineage>
        <taxon>Bacteria</taxon>
        <taxon>Pseudomonadati</taxon>
        <taxon>Pseudomonadota</taxon>
        <taxon>Betaproteobacteria</taxon>
        <taxon>Burkholderiales</taxon>
        <taxon>Aquabacterium</taxon>
    </lineage>
</organism>
<gene>
    <name evidence="2" type="ORF">EIP75_17965</name>
</gene>
<protein>
    <submittedName>
        <fullName evidence="2">Uncharacterized protein</fullName>
    </submittedName>
</protein>
<dbReference type="EMBL" id="RSED01000016">
    <property type="protein sequence ID" value="RRS03026.1"/>
    <property type="molecule type" value="Genomic_DNA"/>
</dbReference>
<dbReference type="Gene3D" id="3.40.30.10">
    <property type="entry name" value="Glutaredoxin"/>
    <property type="match status" value="1"/>
</dbReference>
<keyword evidence="3" id="KW-1185">Reference proteome</keyword>
<comment type="caution">
    <text evidence="2">The sequence shown here is derived from an EMBL/GenBank/DDBJ whole genome shotgun (WGS) entry which is preliminary data.</text>
</comment>
<dbReference type="AlphaFoldDB" id="A0A426V7W9"/>
<dbReference type="PROSITE" id="PS51354">
    <property type="entry name" value="GLUTAREDOXIN_2"/>
    <property type="match status" value="1"/>
</dbReference>
<dbReference type="SUPFAM" id="SSF52833">
    <property type="entry name" value="Thioredoxin-like"/>
    <property type="match status" value="1"/>
</dbReference>
<keyword evidence="1" id="KW-0472">Membrane</keyword>